<dbReference type="OrthoDB" id="647720at2759"/>
<dbReference type="OMA" id="RDAMICM"/>
<reference evidence="2" key="2">
    <citation type="submission" date="2021-01" db="UniProtKB">
        <authorList>
            <consortium name="EnsemblPlants"/>
        </authorList>
    </citation>
    <scope>IDENTIFICATION</scope>
</reference>
<reference evidence="2 3" key="1">
    <citation type="journal article" date="2016" name="G3 (Bethesda)">
        <title>First Draft Assembly and Annotation of the Genome of a California Endemic Oak Quercus lobata Nee (Fagaceae).</title>
        <authorList>
            <person name="Sork V.L."/>
            <person name="Fitz-Gibbon S.T."/>
            <person name="Puiu D."/>
            <person name="Crepeau M."/>
            <person name="Gugger P.F."/>
            <person name="Sherman R."/>
            <person name="Stevens K."/>
            <person name="Langley C.H."/>
            <person name="Pellegrini M."/>
            <person name="Salzberg S.L."/>
        </authorList>
    </citation>
    <scope>NUCLEOTIDE SEQUENCE [LARGE SCALE GENOMIC DNA]</scope>
    <source>
        <strain evidence="2 3">cv. SW786</strain>
    </source>
</reference>
<dbReference type="EnsemblPlants" id="QL01p001779:mrna">
    <property type="protein sequence ID" value="QL01p001779:mrna"/>
    <property type="gene ID" value="QL01p001779"/>
</dbReference>
<name>A0A7N2KKC2_QUELO</name>
<dbReference type="AlphaFoldDB" id="A0A7N2KKC2"/>
<dbReference type="Proteomes" id="UP000594261">
    <property type="component" value="Chromosome 1"/>
</dbReference>
<gene>
    <name evidence="2" type="primary">LOC115973849</name>
</gene>
<evidence type="ECO:0000313" key="2">
    <source>
        <dbReference type="EnsemblPlants" id="QL01p001779:mrna"/>
    </source>
</evidence>
<evidence type="ECO:0000256" key="1">
    <source>
        <dbReference type="SAM" id="MobiDB-lite"/>
    </source>
</evidence>
<sequence>MAFFSLKMGGPPLPAGLGEKHIPTKTSIPLLQLKSEKGWKTEVPINLSVSRRDMMIYLTAGILSSPTEPVEARVVKPEIRRKIREKLDMLREKAGVSKPKNENGMKTPPAPPSAKEKELSLLPPLPIPSPNSKKPLVEATLP</sequence>
<dbReference type="InParanoid" id="A0A7N2KKC2"/>
<feature type="region of interest" description="Disordered" evidence="1">
    <location>
        <begin position="89"/>
        <end position="142"/>
    </location>
</feature>
<dbReference type="EMBL" id="LRBV02000001">
    <property type="status" value="NOT_ANNOTATED_CDS"/>
    <property type="molecule type" value="Genomic_DNA"/>
</dbReference>
<keyword evidence="3" id="KW-1185">Reference proteome</keyword>
<dbReference type="RefSeq" id="XP_030949952.1">
    <property type="nucleotide sequence ID" value="XM_031094092.1"/>
</dbReference>
<evidence type="ECO:0000313" key="3">
    <source>
        <dbReference type="Proteomes" id="UP000594261"/>
    </source>
</evidence>
<protein>
    <submittedName>
        <fullName evidence="2">Uncharacterized protein</fullName>
    </submittedName>
</protein>
<dbReference type="GeneID" id="115973849"/>
<feature type="compositionally biased region" description="Basic and acidic residues" evidence="1">
    <location>
        <begin position="89"/>
        <end position="103"/>
    </location>
</feature>
<dbReference type="KEGG" id="qlo:115973849"/>
<organism evidence="2 3">
    <name type="scientific">Quercus lobata</name>
    <name type="common">Valley oak</name>
    <dbReference type="NCBI Taxonomy" id="97700"/>
    <lineage>
        <taxon>Eukaryota</taxon>
        <taxon>Viridiplantae</taxon>
        <taxon>Streptophyta</taxon>
        <taxon>Embryophyta</taxon>
        <taxon>Tracheophyta</taxon>
        <taxon>Spermatophyta</taxon>
        <taxon>Magnoliopsida</taxon>
        <taxon>eudicotyledons</taxon>
        <taxon>Gunneridae</taxon>
        <taxon>Pentapetalae</taxon>
        <taxon>rosids</taxon>
        <taxon>fabids</taxon>
        <taxon>Fagales</taxon>
        <taxon>Fagaceae</taxon>
        <taxon>Quercus</taxon>
    </lineage>
</organism>
<dbReference type="Gramene" id="QL01p001779:mrna">
    <property type="protein sequence ID" value="QL01p001779:mrna"/>
    <property type="gene ID" value="QL01p001779"/>
</dbReference>
<proteinExistence type="predicted"/>
<accession>A0A7N2KKC2</accession>